<organism evidence="2 3">
    <name type="scientific">Paenibacillus nanensis</name>
    <dbReference type="NCBI Taxonomy" id="393251"/>
    <lineage>
        <taxon>Bacteria</taxon>
        <taxon>Bacillati</taxon>
        <taxon>Bacillota</taxon>
        <taxon>Bacilli</taxon>
        <taxon>Bacillales</taxon>
        <taxon>Paenibacillaceae</taxon>
        <taxon>Paenibacillus</taxon>
    </lineage>
</organism>
<evidence type="ECO:0000313" key="3">
    <source>
        <dbReference type="Proteomes" id="UP000266482"/>
    </source>
</evidence>
<dbReference type="EMBL" id="QXQA01000001">
    <property type="protein sequence ID" value="RIX60483.1"/>
    <property type="molecule type" value="Genomic_DNA"/>
</dbReference>
<evidence type="ECO:0000313" key="2">
    <source>
        <dbReference type="EMBL" id="RIX60483.1"/>
    </source>
</evidence>
<keyword evidence="1" id="KW-0472">Membrane</keyword>
<sequence length="79" mass="8459">MSARNFKWLGGFVILAGVVLGILYGHLSISDFITFTCWISGGALGVAILAISKALQRLDAIEQRLKHISSVPNGGEDDE</sequence>
<evidence type="ECO:0000256" key="1">
    <source>
        <dbReference type="SAM" id="Phobius"/>
    </source>
</evidence>
<keyword evidence="1" id="KW-0812">Transmembrane</keyword>
<dbReference type="Proteomes" id="UP000266482">
    <property type="component" value="Unassembled WGS sequence"/>
</dbReference>
<proteinExistence type="predicted"/>
<feature type="transmembrane region" description="Helical" evidence="1">
    <location>
        <begin position="32"/>
        <end position="51"/>
    </location>
</feature>
<feature type="transmembrane region" description="Helical" evidence="1">
    <location>
        <begin position="7"/>
        <end position="26"/>
    </location>
</feature>
<gene>
    <name evidence="2" type="ORF">D3P08_02690</name>
</gene>
<accession>A0A3A1VPL0</accession>
<name>A0A3A1VPL0_9BACL</name>
<dbReference type="AlphaFoldDB" id="A0A3A1VPL0"/>
<comment type="caution">
    <text evidence="2">The sequence shown here is derived from an EMBL/GenBank/DDBJ whole genome shotgun (WGS) entry which is preliminary data.</text>
</comment>
<keyword evidence="1" id="KW-1133">Transmembrane helix</keyword>
<protein>
    <submittedName>
        <fullName evidence="2">Uncharacterized protein</fullName>
    </submittedName>
</protein>
<reference evidence="2 3" key="1">
    <citation type="submission" date="2018-09" db="EMBL/GenBank/DDBJ databases">
        <title>Paenibacillus aracenensis nov. sp. isolated from a cave in southern Spain.</title>
        <authorList>
            <person name="Jurado V."/>
            <person name="Gutierrez-Patricio S."/>
            <person name="Gonzalez-Pimentel J.L."/>
            <person name="Miller A.Z."/>
            <person name="Laiz L."/>
            <person name="Saiz-Jimenez C."/>
        </authorList>
    </citation>
    <scope>NUCLEOTIDE SEQUENCE [LARGE SCALE GENOMIC DNA]</scope>
    <source>
        <strain evidence="2 3">DSM 22867</strain>
    </source>
</reference>
<keyword evidence="3" id="KW-1185">Reference proteome</keyword>